<dbReference type="Proteomes" id="UP001195483">
    <property type="component" value="Unassembled WGS sequence"/>
</dbReference>
<keyword evidence="2" id="KW-1185">Reference proteome</keyword>
<feature type="non-terminal residue" evidence="1">
    <location>
        <position position="51"/>
    </location>
</feature>
<proteinExistence type="predicted"/>
<dbReference type="AlphaFoldDB" id="A0AAE0SVD7"/>
<name>A0AAE0SVD7_9BIVA</name>
<reference evidence="1" key="2">
    <citation type="journal article" date="2021" name="Genome Biol. Evol.">
        <title>Developing a high-quality reference genome for a parasitic bivalve with doubly uniparental inheritance (Bivalvia: Unionida).</title>
        <authorList>
            <person name="Smith C.H."/>
        </authorList>
    </citation>
    <scope>NUCLEOTIDE SEQUENCE</scope>
    <source>
        <strain evidence="1">CHS0354</strain>
        <tissue evidence="1">Mantle</tissue>
    </source>
</reference>
<reference evidence="1" key="3">
    <citation type="submission" date="2023-05" db="EMBL/GenBank/DDBJ databases">
        <authorList>
            <person name="Smith C.H."/>
        </authorList>
    </citation>
    <scope>NUCLEOTIDE SEQUENCE</scope>
    <source>
        <strain evidence="1">CHS0354</strain>
        <tissue evidence="1">Mantle</tissue>
    </source>
</reference>
<organism evidence="1 2">
    <name type="scientific">Potamilus streckersoni</name>
    <dbReference type="NCBI Taxonomy" id="2493646"/>
    <lineage>
        <taxon>Eukaryota</taxon>
        <taxon>Metazoa</taxon>
        <taxon>Spiralia</taxon>
        <taxon>Lophotrochozoa</taxon>
        <taxon>Mollusca</taxon>
        <taxon>Bivalvia</taxon>
        <taxon>Autobranchia</taxon>
        <taxon>Heteroconchia</taxon>
        <taxon>Palaeoheterodonta</taxon>
        <taxon>Unionida</taxon>
        <taxon>Unionoidea</taxon>
        <taxon>Unionidae</taxon>
        <taxon>Ambleminae</taxon>
        <taxon>Lampsilini</taxon>
        <taxon>Potamilus</taxon>
    </lineage>
</organism>
<sequence>MQMIEDGIDRYITDTATELEIDEVIDAKEKSVRCTYDLRKALTAKKRLHCE</sequence>
<accession>A0AAE0SVD7</accession>
<comment type="caution">
    <text evidence="1">The sequence shown here is derived from an EMBL/GenBank/DDBJ whole genome shotgun (WGS) entry which is preliminary data.</text>
</comment>
<evidence type="ECO:0000313" key="1">
    <source>
        <dbReference type="EMBL" id="KAK3598638.1"/>
    </source>
</evidence>
<dbReference type="EMBL" id="JAEAOA010001447">
    <property type="protein sequence ID" value="KAK3598638.1"/>
    <property type="molecule type" value="Genomic_DNA"/>
</dbReference>
<reference evidence="1" key="1">
    <citation type="journal article" date="2021" name="Genome Biol. Evol.">
        <title>A High-Quality Reference Genome for a Parasitic Bivalve with Doubly Uniparental Inheritance (Bivalvia: Unionida).</title>
        <authorList>
            <person name="Smith C.H."/>
        </authorList>
    </citation>
    <scope>NUCLEOTIDE SEQUENCE</scope>
    <source>
        <strain evidence="1">CHS0354</strain>
    </source>
</reference>
<evidence type="ECO:0000313" key="2">
    <source>
        <dbReference type="Proteomes" id="UP001195483"/>
    </source>
</evidence>
<protein>
    <submittedName>
        <fullName evidence="1">Uncharacterized protein</fullName>
    </submittedName>
</protein>
<gene>
    <name evidence="1" type="ORF">CHS0354_024359</name>
</gene>